<evidence type="ECO:0000313" key="6">
    <source>
        <dbReference type="EMBL" id="TBL69709.1"/>
    </source>
</evidence>
<gene>
    <name evidence="6" type="ORF">EYB31_35630</name>
</gene>
<protein>
    <submittedName>
        <fullName evidence="6">Extracellular solute-binding protein</fullName>
    </submittedName>
</protein>
<dbReference type="SUPFAM" id="SSF53850">
    <property type="entry name" value="Periplasmic binding protein-like II"/>
    <property type="match status" value="1"/>
</dbReference>
<evidence type="ECO:0000313" key="7">
    <source>
        <dbReference type="Proteomes" id="UP000293142"/>
    </source>
</evidence>
<keyword evidence="3" id="KW-0472">Membrane</keyword>
<evidence type="ECO:0000256" key="4">
    <source>
        <dbReference type="ARBA" id="ARBA00023139"/>
    </source>
</evidence>
<keyword evidence="5" id="KW-0449">Lipoprotein</keyword>
<dbReference type="Pfam" id="PF01547">
    <property type="entry name" value="SBP_bac_1"/>
    <property type="match status" value="1"/>
</dbReference>
<dbReference type="AlphaFoldDB" id="A0A4V2J344"/>
<evidence type="ECO:0000256" key="1">
    <source>
        <dbReference type="ARBA" id="ARBA00022475"/>
    </source>
</evidence>
<proteinExistence type="predicted"/>
<evidence type="ECO:0000256" key="3">
    <source>
        <dbReference type="ARBA" id="ARBA00023136"/>
    </source>
</evidence>
<keyword evidence="4" id="KW-0564">Palmitate</keyword>
<accession>A0A4V2J344</accession>
<reference evidence="6 7" key="1">
    <citation type="submission" date="2019-02" db="EMBL/GenBank/DDBJ databases">
        <title>Paenibacillus sp. nov., isolated from surface-sterilized tissue of Thalictrum simplex L.</title>
        <authorList>
            <person name="Tuo L."/>
        </authorList>
    </citation>
    <scope>NUCLEOTIDE SEQUENCE [LARGE SCALE GENOMIC DNA]</scope>
    <source>
        <strain evidence="6 7">N2SHLJ1</strain>
    </source>
</reference>
<evidence type="ECO:0000256" key="2">
    <source>
        <dbReference type="ARBA" id="ARBA00022729"/>
    </source>
</evidence>
<dbReference type="Proteomes" id="UP000293142">
    <property type="component" value="Unassembled WGS sequence"/>
</dbReference>
<dbReference type="OrthoDB" id="2644263at2"/>
<dbReference type="Gene3D" id="3.40.190.10">
    <property type="entry name" value="Periplasmic binding protein-like II"/>
    <property type="match status" value="2"/>
</dbReference>
<organism evidence="6 7">
    <name type="scientific">Paenibacillus thalictri</name>
    <dbReference type="NCBI Taxonomy" id="2527873"/>
    <lineage>
        <taxon>Bacteria</taxon>
        <taxon>Bacillati</taxon>
        <taxon>Bacillota</taxon>
        <taxon>Bacilli</taxon>
        <taxon>Bacillales</taxon>
        <taxon>Paenibacillaceae</taxon>
        <taxon>Paenibacillus</taxon>
    </lineage>
</organism>
<keyword evidence="1" id="KW-1003">Cell membrane</keyword>
<evidence type="ECO:0000256" key="5">
    <source>
        <dbReference type="ARBA" id="ARBA00023288"/>
    </source>
</evidence>
<comment type="caution">
    <text evidence="6">The sequence shown here is derived from an EMBL/GenBank/DDBJ whole genome shotgun (WGS) entry which is preliminary data.</text>
</comment>
<sequence length="531" mass="59340">MAGNWTSSICAEERGLLFMYRSKRSKVPLLAGVCALMAVSAACSDKQEGTGAAQEAAANAREGPVNLSLAYYTGWNTPSIAREDNPSLKYVEDKLGIRMKLTAATPEIYKEKLKVMVASGDVPDAFAWTDMDDFIVKMIKSGVVVPLDKYVDEYPNLKKEKPLFLTKYQGSIYGLTSVRNPVASQDIPLIRQDWLDNLGLKAPQTLDELYEVAKAFTKNDPDKNGKNDTYGLQLGNMSAGISIRGTTGVTQALGLKHFWVKEGDKVIPRFETTAFKQYLAWMSKAFAEGLIDPDFAVSDGPTADSKLFRKGQAGIMFNFMTRIYDFENNFQKTNPGAKLVPLEAIKGPNGDRGITARVDRGGIFISKKAADDPKKIKKIMEWLDYGASAEGGIFWNYGVEGVHYKRSADGKIEPDTKIFERDMPRTFTFTLPVQSIDELYIFPQNTKEAQDIVVKGHKMNEPYLVMDETQLLFSPTYAKYSAEAEKFIQDNTVKAIMGQLQVSQWDSVVKNWYDRFEGEKIVKEIAEAMKK</sequence>
<dbReference type="PANTHER" id="PTHR43649:SF33">
    <property type="entry name" value="POLYGALACTURONAN_RHAMNOGALACTURONAN-BINDING PROTEIN YTCQ"/>
    <property type="match status" value="1"/>
</dbReference>
<keyword evidence="2" id="KW-0732">Signal</keyword>
<name>A0A4V2J344_9BACL</name>
<dbReference type="PANTHER" id="PTHR43649">
    <property type="entry name" value="ARABINOSE-BINDING PROTEIN-RELATED"/>
    <property type="match status" value="1"/>
</dbReference>
<dbReference type="EMBL" id="SIRE01000037">
    <property type="protein sequence ID" value="TBL69709.1"/>
    <property type="molecule type" value="Genomic_DNA"/>
</dbReference>
<dbReference type="InterPro" id="IPR006059">
    <property type="entry name" value="SBP"/>
</dbReference>
<dbReference type="InterPro" id="IPR050490">
    <property type="entry name" value="Bact_solute-bd_prot1"/>
</dbReference>
<keyword evidence="7" id="KW-1185">Reference proteome</keyword>